<dbReference type="InterPro" id="IPR029052">
    <property type="entry name" value="Metallo-depent_PP-like"/>
</dbReference>
<evidence type="ECO:0000256" key="2">
    <source>
        <dbReference type="ARBA" id="ARBA00022801"/>
    </source>
</evidence>
<dbReference type="Gene3D" id="3.60.21.10">
    <property type="match status" value="1"/>
</dbReference>
<dbReference type="InterPro" id="IPR004843">
    <property type="entry name" value="Calcineurin-like_PHP"/>
</dbReference>
<evidence type="ECO:0000256" key="4">
    <source>
        <dbReference type="ARBA" id="ARBA00025742"/>
    </source>
</evidence>
<proteinExistence type="inferred from homology"/>
<evidence type="ECO:0000313" key="8">
    <source>
        <dbReference type="Proteomes" id="UP001206206"/>
    </source>
</evidence>
<keyword evidence="3" id="KW-0408">Iron</keyword>
<reference evidence="7 8" key="1">
    <citation type="submission" date="2022-06" db="EMBL/GenBank/DDBJ databases">
        <title>Draft genome sequence of type strain Streptomyces rubrisoli DSM 42083.</title>
        <authorList>
            <person name="Duangmal K."/>
            <person name="Klaysubun C."/>
        </authorList>
    </citation>
    <scope>NUCLEOTIDE SEQUENCE [LARGE SCALE GENOMIC DNA]</scope>
    <source>
        <strain evidence="7 8">DSM 42083</strain>
    </source>
</reference>
<dbReference type="EMBL" id="JANFNH010000003">
    <property type="protein sequence ID" value="MCQ4041574.1"/>
    <property type="molecule type" value="Genomic_DNA"/>
</dbReference>
<sequence>MDCCPSSRRQALAWAGLVAVLPFADVATGAGAASAAARPKRLLVTDLDVVTVTDTSVVITWFTGSTTEVDRYGAPTPVPTDTELLLGEPGNPGSLRTVFHDTSPTAFHYAEVHGLEPGRTYAFQGRSAGQVAQQSALQFPGSGGSMDAPGVFTTLLPPPGRYLFTVALCNDLHMGEQTAGVIVGDWPPSFRQDPGLPPYPEVMLEALLADLRQPDRGADVLLVAGDLTAEARPKDVTRVRQLLDGWGRLGRDYFVARGNHDRPHVGQDYAGCTPVPGADDHHDCWGDTFRYRRQTLSTHEVGGLRIIGLDTTTLDAAGGTLDDGQLADLRRELREDRDRPTLLFGHHPVTFESAVTTAAGPGFDLDQVKARELEALYRRAPGVFFHHCGHTHRNKRTFAQDSKAVEFLEVAAAKEYPGGYALLRCHTGGYQVNFYKTRTELAKRWSQRTRAEYFGTWTHYTLGTIADRNHTVVRDLSGLRPVR</sequence>
<comment type="caution">
    <text evidence="7">The sequence shown here is derived from an EMBL/GenBank/DDBJ whole genome shotgun (WGS) entry which is preliminary data.</text>
</comment>
<name>A0ABT1P878_9ACTN</name>
<dbReference type="SUPFAM" id="SSF56300">
    <property type="entry name" value="Metallo-dependent phosphatases"/>
    <property type="match status" value="1"/>
</dbReference>
<accession>A0ABT1P878</accession>
<dbReference type="PANTHER" id="PTHR42988:SF2">
    <property type="entry name" value="CYCLIC NUCLEOTIDE PHOSPHODIESTERASE CBUA0032-RELATED"/>
    <property type="match status" value="1"/>
</dbReference>
<feature type="domain" description="Calcineurin-like phosphoesterase" evidence="6">
    <location>
        <begin position="165"/>
        <end position="393"/>
    </location>
</feature>
<keyword evidence="1" id="KW-0479">Metal-binding</keyword>
<organism evidence="7 8">
    <name type="scientific">Streptantibioticus rubrisoli</name>
    <dbReference type="NCBI Taxonomy" id="1387313"/>
    <lineage>
        <taxon>Bacteria</taxon>
        <taxon>Bacillati</taxon>
        <taxon>Actinomycetota</taxon>
        <taxon>Actinomycetes</taxon>
        <taxon>Kitasatosporales</taxon>
        <taxon>Streptomycetaceae</taxon>
        <taxon>Streptantibioticus</taxon>
    </lineage>
</organism>
<dbReference type="Pfam" id="PF00149">
    <property type="entry name" value="Metallophos"/>
    <property type="match status" value="1"/>
</dbReference>
<gene>
    <name evidence="7" type="ORF">NON19_05905</name>
</gene>
<evidence type="ECO:0000259" key="6">
    <source>
        <dbReference type="Pfam" id="PF00149"/>
    </source>
</evidence>
<dbReference type="InterPro" id="IPR050884">
    <property type="entry name" value="CNP_phosphodiesterase-III"/>
</dbReference>
<keyword evidence="8" id="KW-1185">Reference proteome</keyword>
<keyword evidence="2" id="KW-0378">Hydrolase</keyword>
<evidence type="ECO:0000256" key="1">
    <source>
        <dbReference type="ARBA" id="ARBA00022723"/>
    </source>
</evidence>
<dbReference type="Proteomes" id="UP001206206">
    <property type="component" value="Unassembled WGS sequence"/>
</dbReference>
<dbReference type="InterPro" id="IPR006311">
    <property type="entry name" value="TAT_signal"/>
</dbReference>
<feature type="signal peptide" evidence="5">
    <location>
        <begin position="1"/>
        <end position="32"/>
    </location>
</feature>
<dbReference type="RefSeq" id="WP_255925560.1">
    <property type="nucleotide sequence ID" value="NZ_JANFNH010000003.1"/>
</dbReference>
<protein>
    <submittedName>
        <fullName evidence="7">Metallophosphoesterase</fullName>
    </submittedName>
</protein>
<dbReference type="PANTHER" id="PTHR42988">
    <property type="entry name" value="PHOSPHOHYDROLASE"/>
    <property type="match status" value="1"/>
</dbReference>
<evidence type="ECO:0000256" key="5">
    <source>
        <dbReference type="SAM" id="SignalP"/>
    </source>
</evidence>
<keyword evidence="5" id="KW-0732">Signal</keyword>
<evidence type="ECO:0000256" key="3">
    <source>
        <dbReference type="ARBA" id="ARBA00023004"/>
    </source>
</evidence>
<feature type="chain" id="PRO_5046113532" evidence="5">
    <location>
        <begin position="33"/>
        <end position="483"/>
    </location>
</feature>
<evidence type="ECO:0000313" key="7">
    <source>
        <dbReference type="EMBL" id="MCQ4041574.1"/>
    </source>
</evidence>
<dbReference type="PROSITE" id="PS51318">
    <property type="entry name" value="TAT"/>
    <property type="match status" value="1"/>
</dbReference>
<comment type="similarity">
    <text evidence="4">Belongs to the cyclic nucleotide phosphodiesterase class-III family.</text>
</comment>